<feature type="transmembrane region" description="Helical" evidence="1">
    <location>
        <begin position="1302"/>
        <end position="1320"/>
    </location>
</feature>
<feature type="signal peptide" evidence="2">
    <location>
        <begin position="1"/>
        <end position="34"/>
    </location>
</feature>
<keyword evidence="6" id="KW-1185">Reference proteome</keyword>
<proteinExistence type="predicted"/>
<reference evidence="5 6" key="1">
    <citation type="journal article" date="2014" name="Int. J. Syst. Evol. Microbiol.">
        <title>Complete genome sequence of Corynebacterium casei LMG S-19264T (=DSM 44701T), isolated from a smear-ripened cheese.</title>
        <authorList>
            <consortium name="US DOE Joint Genome Institute (JGI-PGF)"/>
            <person name="Walter F."/>
            <person name="Albersmeier A."/>
            <person name="Kalinowski J."/>
            <person name="Ruckert C."/>
        </authorList>
    </citation>
    <scope>NUCLEOTIDE SEQUENCE [LARGE SCALE GENOMIC DNA]</scope>
    <source>
        <strain evidence="5 6">NBRC 112289</strain>
    </source>
</reference>
<evidence type="ECO:0000256" key="2">
    <source>
        <dbReference type="SAM" id="SignalP"/>
    </source>
</evidence>
<evidence type="ECO:0000313" key="6">
    <source>
        <dbReference type="Proteomes" id="UP001157160"/>
    </source>
</evidence>
<comment type="caution">
    <text evidence="5">The sequence shown here is derived from an EMBL/GenBank/DDBJ whole genome shotgun (WGS) entry which is preliminary data.</text>
</comment>
<dbReference type="InterPro" id="IPR057693">
    <property type="entry name" value="DUF7933"/>
</dbReference>
<keyword evidence="1" id="KW-0812">Transmembrane</keyword>
<feature type="domain" description="DUF7933" evidence="4">
    <location>
        <begin position="319"/>
        <end position="435"/>
    </location>
</feature>
<gene>
    <name evidence="5" type="ORF">GCM10025874_26660</name>
</gene>
<protein>
    <submittedName>
        <fullName evidence="5">Uncharacterized protein</fullName>
    </submittedName>
</protein>
<evidence type="ECO:0000256" key="1">
    <source>
        <dbReference type="SAM" id="Phobius"/>
    </source>
</evidence>
<dbReference type="SUPFAM" id="SSF82171">
    <property type="entry name" value="DPP6 N-terminal domain-like"/>
    <property type="match status" value="1"/>
</dbReference>
<keyword evidence="2" id="KW-0732">Signal</keyword>
<dbReference type="NCBIfam" id="TIGR01167">
    <property type="entry name" value="LPXTG_anchor"/>
    <property type="match status" value="1"/>
</dbReference>
<sequence length="1331" mass="133729">MQATRRARTAARRTRRLIAAAVSAALVASVVALGVPAFVQTDGSAPAARAVEQPVAAAPAEPTPVFVEDFERGGGTLPARLTNYVGAGGNAYRATGNWAAIADCNGVILNYATASFTSNGTRYCSTENAVQAQNNARRLADVLGQVAAGTNGSTSATQSNRALVDWTTSSAGSSSDAVLETTANVGGPAATGYYVVSLDVAEASCDYGGGANASKLWVTANAGTTTAQRFNADAIALCATTGAGSYTSPMGSMTRPTGASSVWGGGGASVKAGRVYGDTALLLSAAERRSLKLTVTNATTTGDGNDFAVDNLRIADGTPTLTKAFSSETAFTGARTTLTFTVTNTSERAAKYDWGFTDTLPAGMKPVAGSFGGTCVNSSAGKVAFSRNADAAAGTITIAGGDLPRNASSCTITVDVTAAAAGTYTNGAANIGNSTLRPPQDATLIVQQPASLSVRHVLQRAAAGDQFTSSVYSGTEALATSTTSGSADGLQSAQISALQVRPGAAYTIHTTLAGGGAGLGYTTSYSCERDGVVIASNPAAASGSITVPDEPGAQIVCTFTTAPRTAQFNCDPNHFYSVTENGALVQGDIVTGTASQLRAGADDVSGINALAVAPNGSAVWGLSRTADSTDVAYVARVLPDGSFSVPGGAWTTVDRSGAEVPGGIVAGAIDLESGRYLFGKFNGGSFYLYSFTEATRAYAFVGSFPTGNAAVGNGDMAFDAKGNLSVLGAASNGSSNSATIYTVTKQNLAAPVNGVLTVGASVTANLTGAEAGGFPNVNGLAFSPRGTVYLSNASGTHEFDPTTWKRVEGTRFVGSPSVDLASCSSPSTVTVQKNVIGRSAPADQFTLAVRNGSTTVATATTTGSAAGRQKEQIGPYPAPIGTTLSIAESMAAGSPTALDVYTVRYECWVDGERVADGSTPAADVAMPDRYSAALNCTFFNAPKPATVVTVRKLVQDPATGASTAAAGWRLGMVATATAGVATALPSDTPQQTTGPDGTVSWTVLHSDGGVATVRVSEVQQAGYEVVSLACTVNGGAATYGAVTSLDLTGIAANSSVDCSFTNRPVATLALVVERSSGSKATTTWTASATGSRTALAGPAGAGGAPSKTVSAGVPYRLASTGPADASDAAYVVTSPWSCTDAAGAAVAVSASGDVTATRGSSVTCRIAYGTAQITLLKQVVDPQPGFEARNWTITATPNAFTGLGAQSRIGAEYSAATGGNAASTVEVRPGHGYALTEALTDQGSKVAYQELRLEQLVNGAWVTVSSASITAPAAGQSAVYRFVNAPIPGVVLPLTGGMSTDAFMIAGAIILLLALSGAVVHGSRRRRRSTA</sequence>
<evidence type="ECO:0000259" key="3">
    <source>
        <dbReference type="Pfam" id="PF20674"/>
    </source>
</evidence>
<dbReference type="EMBL" id="BSUL01000001">
    <property type="protein sequence ID" value="GMA29413.1"/>
    <property type="molecule type" value="Genomic_DNA"/>
</dbReference>
<feature type="chain" id="PRO_5041286602" evidence="2">
    <location>
        <begin position="35"/>
        <end position="1331"/>
    </location>
</feature>
<feature type="domain" description="SpaA-like prealbumin fold" evidence="3">
    <location>
        <begin position="453"/>
        <end position="562"/>
    </location>
</feature>
<dbReference type="Proteomes" id="UP001157160">
    <property type="component" value="Unassembled WGS sequence"/>
</dbReference>
<dbReference type="Pfam" id="PF25564">
    <property type="entry name" value="DUF7933"/>
    <property type="match status" value="1"/>
</dbReference>
<dbReference type="Pfam" id="PF20674">
    <property type="entry name" value="SpaA_3"/>
    <property type="match status" value="2"/>
</dbReference>
<keyword evidence="1" id="KW-0472">Membrane</keyword>
<evidence type="ECO:0000259" key="4">
    <source>
        <dbReference type="Pfam" id="PF25564"/>
    </source>
</evidence>
<dbReference type="InterPro" id="IPR048834">
    <property type="entry name" value="SpaA_pre-album"/>
</dbReference>
<evidence type="ECO:0000313" key="5">
    <source>
        <dbReference type="EMBL" id="GMA29413.1"/>
    </source>
</evidence>
<feature type="domain" description="SpaA-like prealbumin fold" evidence="3">
    <location>
        <begin position="828"/>
        <end position="942"/>
    </location>
</feature>
<dbReference type="RefSeq" id="WP_284233503.1">
    <property type="nucleotide sequence ID" value="NZ_BSUL01000001.1"/>
</dbReference>
<keyword evidence="1" id="KW-1133">Transmembrane helix</keyword>
<organism evidence="5 6">
    <name type="scientific">Arenivirga flava</name>
    <dbReference type="NCBI Taxonomy" id="1930060"/>
    <lineage>
        <taxon>Bacteria</taxon>
        <taxon>Bacillati</taxon>
        <taxon>Actinomycetota</taxon>
        <taxon>Actinomycetes</taxon>
        <taxon>Micrococcales</taxon>
        <taxon>Microbacteriaceae</taxon>
        <taxon>Arenivirga</taxon>
    </lineage>
</organism>
<accession>A0AA37XC36</accession>
<name>A0AA37XC36_9MICO</name>